<evidence type="ECO:0000313" key="1">
    <source>
        <dbReference type="EMBL" id="JAC57699.1"/>
    </source>
</evidence>
<accession>A0A034WSV4</accession>
<sequence length="105" mass="11496">RRCNVIILLSSQRGNSMQRQWPSDEVDADQQRVVAAAAAEAQMVLPASALPQLAVVSILFTYLNHSTHHQRLRHFLVSGVISSSAFFSSIATTSGSTINRVFSKI</sequence>
<protein>
    <submittedName>
        <fullName evidence="1">Uncharacterized protein</fullName>
    </submittedName>
</protein>
<name>A0A034WSV4_BACDO</name>
<dbReference type="AlphaFoldDB" id="A0A034WSV4"/>
<dbReference type="EMBL" id="GAKP01001253">
    <property type="protein sequence ID" value="JAC57699.1"/>
    <property type="molecule type" value="Transcribed_RNA"/>
</dbReference>
<feature type="non-terminal residue" evidence="1">
    <location>
        <position position="1"/>
    </location>
</feature>
<reference evidence="1" key="1">
    <citation type="journal article" date="2014" name="BMC Genomics">
        <title>Characterizing the developmental transcriptome of the oriental fruit fly, Bactrocera dorsalis (Diptera: Tephritidae) through comparative genomic analysis with Drosophila melanogaster utilizing modENCODE datasets.</title>
        <authorList>
            <person name="Geib S.M."/>
            <person name="Calla B."/>
            <person name="Hall B."/>
            <person name="Hou S."/>
            <person name="Manoukis N.C."/>
        </authorList>
    </citation>
    <scope>NUCLEOTIDE SEQUENCE</scope>
    <source>
        <strain evidence="1">Punador</strain>
    </source>
</reference>
<feature type="non-terminal residue" evidence="1">
    <location>
        <position position="105"/>
    </location>
</feature>
<organism evidence="1">
    <name type="scientific">Bactrocera dorsalis</name>
    <name type="common">Oriental fruit fly</name>
    <name type="synonym">Dacus dorsalis</name>
    <dbReference type="NCBI Taxonomy" id="27457"/>
    <lineage>
        <taxon>Eukaryota</taxon>
        <taxon>Metazoa</taxon>
        <taxon>Ecdysozoa</taxon>
        <taxon>Arthropoda</taxon>
        <taxon>Hexapoda</taxon>
        <taxon>Insecta</taxon>
        <taxon>Pterygota</taxon>
        <taxon>Neoptera</taxon>
        <taxon>Endopterygota</taxon>
        <taxon>Diptera</taxon>
        <taxon>Brachycera</taxon>
        <taxon>Muscomorpha</taxon>
        <taxon>Tephritoidea</taxon>
        <taxon>Tephritidae</taxon>
        <taxon>Bactrocera</taxon>
        <taxon>Bactrocera</taxon>
    </lineage>
</organism>
<proteinExistence type="predicted"/>